<dbReference type="EMBL" id="ANJA01001616">
    <property type="protein sequence ID" value="ETO75906.1"/>
    <property type="molecule type" value="Genomic_DNA"/>
</dbReference>
<sequence length="42" mass="4508">MVKQKTTIAPGGCSHGFQLASQEIPIHLAHLPKRTSVPASNR</sequence>
<gene>
    <name evidence="1" type="ORF">F444_08638</name>
</gene>
<dbReference type="AlphaFoldDB" id="A0A081AAJ5"/>
<comment type="caution">
    <text evidence="1">The sequence shown here is derived from an EMBL/GenBank/DDBJ whole genome shotgun (WGS) entry which is preliminary data.</text>
</comment>
<evidence type="ECO:0000313" key="1">
    <source>
        <dbReference type="EMBL" id="ETO75906.1"/>
    </source>
</evidence>
<organism evidence="1 2">
    <name type="scientific">Phytophthora nicotianae P1976</name>
    <dbReference type="NCBI Taxonomy" id="1317066"/>
    <lineage>
        <taxon>Eukaryota</taxon>
        <taxon>Sar</taxon>
        <taxon>Stramenopiles</taxon>
        <taxon>Oomycota</taxon>
        <taxon>Peronosporomycetes</taxon>
        <taxon>Peronosporales</taxon>
        <taxon>Peronosporaceae</taxon>
        <taxon>Phytophthora</taxon>
    </lineage>
</organism>
<reference evidence="1 2" key="1">
    <citation type="submission" date="2013-11" db="EMBL/GenBank/DDBJ databases">
        <title>The Genome Sequence of Phytophthora parasitica P1976.</title>
        <authorList>
            <consortium name="The Broad Institute Genomics Platform"/>
            <person name="Russ C."/>
            <person name="Tyler B."/>
            <person name="Panabieres F."/>
            <person name="Shan W."/>
            <person name="Tripathy S."/>
            <person name="Grunwald N."/>
            <person name="Machado M."/>
            <person name="Johnson C.S."/>
            <person name="Walker B."/>
            <person name="Young S."/>
            <person name="Zeng Q."/>
            <person name="Gargeya S."/>
            <person name="Fitzgerald M."/>
            <person name="Haas B."/>
            <person name="Abouelleil A."/>
            <person name="Allen A.W."/>
            <person name="Alvarado L."/>
            <person name="Arachchi H.M."/>
            <person name="Berlin A.M."/>
            <person name="Chapman S.B."/>
            <person name="Gainer-Dewar J."/>
            <person name="Goldberg J."/>
            <person name="Griggs A."/>
            <person name="Gujja S."/>
            <person name="Hansen M."/>
            <person name="Howarth C."/>
            <person name="Imamovic A."/>
            <person name="Ireland A."/>
            <person name="Larimer J."/>
            <person name="McCowan C."/>
            <person name="Murphy C."/>
            <person name="Pearson M."/>
            <person name="Poon T.W."/>
            <person name="Priest M."/>
            <person name="Roberts A."/>
            <person name="Saif S."/>
            <person name="Shea T."/>
            <person name="Sisk P."/>
            <person name="Sykes S."/>
            <person name="Wortman J."/>
            <person name="Nusbaum C."/>
            <person name="Birren B."/>
        </authorList>
    </citation>
    <scope>NUCLEOTIDE SEQUENCE [LARGE SCALE GENOMIC DNA]</scope>
    <source>
        <strain evidence="1 2">P1976</strain>
    </source>
</reference>
<accession>A0A081AAJ5</accession>
<evidence type="ECO:0000313" key="2">
    <source>
        <dbReference type="Proteomes" id="UP000028582"/>
    </source>
</evidence>
<name>A0A081AAJ5_PHYNI</name>
<dbReference type="Proteomes" id="UP000028582">
    <property type="component" value="Unassembled WGS sequence"/>
</dbReference>
<protein>
    <submittedName>
        <fullName evidence="1">Uncharacterized protein</fullName>
    </submittedName>
</protein>
<proteinExistence type="predicted"/>